<dbReference type="PANTHER" id="PTHR30203:SF30">
    <property type="entry name" value="OUTER MEMBRANE PROTEIN-RELATED"/>
    <property type="match status" value="1"/>
</dbReference>
<evidence type="ECO:0000256" key="1">
    <source>
        <dbReference type="ARBA" id="ARBA00007613"/>
    </source>
</evidence>
<dbReference type="Gene3D" id="2.20.200.10">
    <property type="entry name" value="Outer membrane efflux proteins (OEP)"/>
    <property type="match status" value="1"/>
</dbReference>
<protein>
    <submittedName>
        <fullName evidence="4">Multidrug efflux system outer membrane protein</fullName>
    </submittedName>
</protein>
<evidence type="ECO:0000256" key="3">
    <source>
        <dbReference type="SAM" id="Coils"/>
    </source>
</evidence>
<sequence>MMARISPLAAALTALTLAGCAIGPDYHRPSAALPASFDASPTRAASAAVQADWWVLFQDPMLNQLVERALSHNADVRLAVARVEQADAVAREAGAAFLPEIDGGASASKTQASTRTASYSANSPRLRTARSATLSTSYELDVWGRVRRANESVRASLLASQYARDAVRLSVAGVVTSTYLNLRALDAQLAVVGETVRTREEGQRLMQLRLNAGLSSLVDSQAADNALHAARAQLAELRRQRALSEHQLALLSGQPELSLAAGDVRQLPLPPQPPAGLPAELIEARPDVMQAEQQLIAANANIGVAKAGYFPKFTLTGSSGSESQTLADLFSAGAGAWSLGISALLPILDFGRTSARVDQARALNQQSLISWQNALQVAYKDVRDALVNLREDGEAERAQASRVANARHTLGLAHLRLQAGHASLLDVLDSQRTFNDAQLAHITTRQAQLNASVELFKALGGGWKPGAGR</sequence>
<dbReference type="PROSITE" id="PS51257">
    <property type="entry name" value="PROKAR_LIPOPROTEIN"/>
    <property type="match status" value="1"/>
</dbReference>
<dbReference type="EMBL" id="QJKI01000030">
    <property type="protein sequence ID" value="PXX74603.1"/>
    <property type="molecule type" value="Genomic_DNA"/>
</dbReference>
<dbReference type="GO" id="GO:0005886">
    <property type="term" value="C:plasma membrane"/>
    <property type="evidence" value="ECO:0007669"/>
    <property type="project" value="UniProtKB-SubCell"/>
</dbReference>
<evidence type="ECO:0000313" key="5">
    <source>
        <dbReference type="Proteomes" id="UP000247555"/>
    </source>
</evidence>
<comment type="subcellular location">
    <subcellularLocation>
        <location evidence="2">Cell membrane</location>
        <topology evidence="2">Lipid-anchor</topology>
    </subcellularLocation>
</comment>
<keyword evidence="3" id="KW-0175">Coiled coil</keyword>
<comment type="caution">
    <text evidence="4">The sequence shown here is derived from an EMBL/GenBank/DDBJ whole genome shotgun (WGS) entry which is preliminary data.</text>
</comment>
<comment type="similarity">
    <text evidence="1 2">Belongs to the outer membrane factor (OMF) (TC 1.B.17) family.</text>
</comment>
<keyword evidence="5" id="KW-1185">Reference proteome</keyword>
<proteinExistence type="inferred from homology"/>
<dbReference type="InterPro" id="IPR003423">
    <property type="entry name" value="OMP_efflux"/>
</dbReference>
<dbReference type="Pfam" id="PF02321">
    <property type="entry name" value="OEP"/>
    <property type="match status" value="2"/>
</dbReference>
<evidence type="ECO:0000256" key="2">
    <source>
        <dbReference type="RuleBase" id="RU362097"/>
    </source>
</evidence>
<feature type="coiled-coil region" evidence="3">
    <location>
        <begin position="220"/>
        <end position="247"/>
    </location>
</feature>
<keyword evidence="2" id="KW-0449">Lipoprotein</keyword>
<dbReference type="RefSeq" id="WP_110392016.1">
    <property type="nucleotide sequence ID" value="NZ_QJKI01000030.1"/>
</dbReference>
<name>A0A318L2C7_9NEIS</name>
<gene>
    <name evidence="4" type="ORF">DFR34_13025</name>
</gene>
<evidence type="ECO:0000313" key="4">
    <source>
        <dbReference type="EMBL" id="PXX74603.1"/>
    </source>
</evidence>
<keyword evidence="2" id="KW-0472">Membrane</keyword>
<keyword evidence="2" id="KW-0812">Transmembrane</keyword>
<reference evidence="4 5" key="1">
    <citation type="submission" date="2018-05" db="EMBL/GenBank/DDBJ databases">
        <title>Genomic Encyclopedia of Type Strains, Phase IV (KMG-IV): sequencing the most valuable type-strain genomes for metagenomic binning, comparative biology and taxonomic classification.</title>
        <authorList>
            <person name="Goeker M."/>
        </authorList>
    </citation>
    <scope>NUCLEOTIDE SEQUENCE [LARGE SCALE GENOMIC DNA]</scope>
    <source>
        <strain evidence="4 5">DSM 29661</strain>
    </source>
</reference>
<accession>A0A318L2C7</accession>
<dbReference type="Gene3D" id="1.20.1600.10">
    <property type="entry name" value="Outer membrane efflux proteins (OEP)"/>
    <property type="match status" value="1"/>
</dbReference>
<dbReference type="PANTHER" id="PTHR30203">
    <property type="entry name" value="OUTER MEMBRANE CATION EFFLUX PROTEIN"/>
    <property type="match status" value="1"/>
</dbReference>
<keyword evidence="2" id="KW-0564">Palmitate</keyword>
<dbReference type="Proteomes" id="UP000247555">
    <property type="component" value="Unassembled WGS sequence"/>
</dbReference>
<dbReference type="AlphaFoldDB" id="A0A318L2C7"/>
<dbReference type="SUPFAM" id="SSF56954">
    <property type="entry name" value="Outer membrane efflux proteins (OEP)"/>
    <property type="match status" value="1"/>
</dbReference>
<dbReference type="GO" id="GO:0015562">
    <property type="term" value="F:efflux transmembrane transporter activity"/>
    <property type="evidence" value="ECO:0007669"/>
    <property type="project" value="InterPro"/>
</dbReference>
<organism evidence="4 5">
    <name type="scientific">Rivihabitans pingtungensis</name>
    <dbReference type="NCBI Taxonomy" id="1054498"/>
    <lineage>
        <taxon>Bacteria</taxon>
        <taxon>Pseudomonadati</taxon>
        <taxon>Pseudomonadota</taxon>
        <taxon>Betaproteobacteria</taxon>
        <taxon>Neisseriales</taxon>
        <taxon>Aquaspirillaceae</taxon>
        <taxon>Rivihabitans</taxon>
    </lineage>
</organism>
<dbReference type="InterPro" id="IPR010131">
    <property type="entry name" value="MdtP/NodT-like"/>
</dbReference>
<keyword evidence="2" id="KW-1134">Transmembrane beta strand</keyword>
<dbReference type="OrthoDB" id="9770517at2"/>
<dbReference type="NCBIfam" id="TIGR01845">
    <property type="entry name" value="outer_NodT"/>
    <property type="match status" value="1"/>
</dbReference>